<feature type="transmembrane region" description="Helical" evidence="8">
    <location>
        <begin position="40"/>
        <end position="61"/>
    </location>
</feature>
<dbReference type="PANTHER" id="PTHR48022:SF31">
    <property type="entry name" value="HEXOSE TRANSPORTER"/>
    <property type="match status" value="1"/>
</dbReference>
<feature type="transmembrane region" description="Helical" evidence="8">
    <location>
        <begin position="170"/>
        <end position="189"/>
    </location>
</feature>
<evidence type="ECO:0000256" key="7">
    <source>
        <dbReference type="RuleBase" id="RU003346"/>
    </source>
</evidence>
<evidence type="ECO:0000259" key="9">
    <source>
        <dbReference type="PROSITE" id="PS50850"/>
    </source>
</evidence>
<feature type="transmembrane region" description="Helical" evidence="8">
    <location>
        <begin position="111"/>
        <end position="130"/>
    </location>
</feature>
<keyword evidence="5 8" id="KW-1133">Transmembrane helix</keyword>
<evidence type="ECO:0000256" key="6">
    <source>
        <dbReference type="ARBA" id="ARBA00023136"/>
    </source>
</evidence>
<feature type="transmembrane region" description="Helical" evidence="8">
    <location>
        <begin position="201"/>
        <end position="222"/>
    </location>
</feature>
<protein>
    <submittedName>
        <fullName evidence="10">General substrate transporter</fullName>
    </submittedName>
</protein>
<feature type="transmembrane region" description="Helical" evidence="8">
    <location>
        <begin position="330"/>
        <end position="351"/>
    </location>
</feature>
<dbReference type="Gene3D" id="1.20.1250.20">
    <property type="entry name" value="MFS general substrate transporter like domains"/>
    <property type="match status" value="1"/>
</dbReference>
<feature type="transmembrane region" description="Helical" evidence="8">
    <location>
        <begin position="136"/>
        <end position="158"/>
    </location>
</feature>
<dbReference type="InterPro" id="IPR005829">
    <property type="entry name" value="Sugar_transporter_CS"/>
</dbReference>
<gene>
    <name evidence="10" type="ORF">SCAR479_04912</name>
</gene>
<keyword evidence="11" id="KW-1185">Reference proteome</keyword>
<dbReference type="InterPro" id="IPR005828">
    <property type="entry name" value="MFS_sugar_transport-like"/>
</dbReference>
<dbReference type="NCBIfam" id="TIGR00879">
    <property type="entry name" value="SP"/>
    <property type="match status" value="1"/>
</dbReference>
<reference evidence="10 11" key="1">
    <citation type="submission" date="2024-02" db="EMBL/GenBank/DDBJ databases">
        <title>First draft genome assembly of two strains of Seiridium cardinale.</title>
        <authorList>
            <person name="Emiliani G."/>
            <person name="Scali E."/>
        </authorList>
    </citation>
    <scope>NUCLEOTIDE SEQUENCE [LARGE SCALE GENOMIC DNA]</scope>
    <source>
        <strain evidence="10 11">BM-138-000479</strain>
    </source>
</reference>
<dbReference type="PANTHER" id="PTHR48022">
    <property type="entry name" value="PLASTIDIC GLUCOSE TRANSPORTER 4"/>
    <property type="match status" value="1"/>
</dbReference>
<feature type="transmembrane region" description="Helical" evidence="8">
    <location>
        <begin position="81"/>
        <end position="104"/>
    </location>
</feature>
<feature type="transmembrane region" description="Helical" evidence="8">
    <location>
        <begin position="462"/>
        <end position="480"/>
    </location>
</feature>
<evidence type="ECO:0000256" key="2">
    <source>
        <dbReference type="ARBA" id="ARBA00010992"/>
    </source>
</evidence>
<evidence type="ECO:0000313" key="11">
    <source>
        <dbReference type="Proteomes" id="UP001465668"/>
    </source>
</evidence>
<sequence>MAIRGVISEMPNMEATIPAQDETSTWEKVHWASDPGLRRLYFHVSILLVTPVTTGYGGTFFNTVQNFEPWREAFGHPDGSMLGLLGAFYQIGSIVSIPFVPWLADHLGRKFPILIGCIILVVGAVVQGTATSLGVFIGGRVLLGFGNSLTQIASPMLLTELCHPQHRGRLTTVYNCLWNVGSLLVSWIAFGTNYLNNQWSWRVPAILQAVPSLVQLLFIYWVPESPRYLIVKDRHDEALAFFTKYHGNGDAHSAIVQFEYRKVKETLQLEFMSKRNSTYVDFLKTKGNRYRLIILISLGLFSQWSGNAIISNYTSVLYDSVGITDSTQKLGLAAGQAVLALIVSSTMAMTIDRFGRRPLFLTATSGMFVVFIFWTLTAGLYEDYNLRGSNYAMVFFVWLFGFMYSIAWSGLVIGYAIEILPYRLRAKGIMIMTLSIQAALTLNIYVNPVAFKGFGNQSWKLYLIYTCWSFLELCFVYCMYVETKGATLEEVTKVIDGEDALVAPLAQREIDKEADHKI</sequence>
<dbReference type="SUPFAM" id="SSF103473">
    <property type="entry name" value="MFS general substrate transporter"/>
    <property type="match status" value="1"/>
</dbReference>
<feature type="domain" description="Major facilitator superfamily (MFS) profile" evidence="9">
    <location>
        <begin position="43"/>
        <end position="484"/>
    </location>
</feature>
<accession>A0ABR2Y4P1</accession>
<dbReference type="EMBL" id="JARVKM010000004">
    <property type="protein sequence ID" value="KAK9781091.1"/>
    <property type="molecule type" value="Genomic_DNA"/>
</dbReference>
<feature type="transmembrane region" description="Helical" evidence="8">
    <location>
        <begin position="429"/>
        <end position="450"/>
    </location>
</feature>
<dbReference type="PROSITE" id="PS50850">
    <property type="entry name" value="MFS"/>
    <property type="match status" value="1"/>
</dbReference>
<comment type="similarity">
    <text evidence="2 7">Belongs to the major facilitator superfamily. Sugar transporter (TC 2.A.1.1) family.</text>
</comment>
<evidence type="ECO:0000256" key="5">
    <source>
        <dbReference type="ARBA" id="ARBA00022989"/>
    </source>
</evidence>
<dbReference type="InterPro" id="IPR020846">
    <property type="entry name" value="MFS_dom"/>
</dbReference>
<evidence type="ECO:0000256" key="3">
    <source>
        <dbReference type="ARBA" id="ARBA00022448"/>
    </source>
</evidence>
<feature type="transmembrane region" description="Helical" evidence="8">
    <location>
        <begin position="393"/>
        <end position="417"/>
    </location>
</feature>
<comment type="caution">
    <text evidence="10">The sequence shown here is derived from an EMBL/GenBank/DDBJ whole genome shotgun (WGS) entry which is preliminary data.</text>
</comment>
<feature type="transmembrane region" description="Helical" evidence="8">
    <location>
        <begin position="292"/>
        <end position="310"/>
    </location>
</feature>
<feature type="transmembrane region" description="Helical" evidence="8">
    <location>
        <begin position="358"/>
        <end position="381"/>
    </location>
</feature>
<evidence type="ECO:0000256" key="8">
    <source>
        <dbReference type="SAM" id="Phobius"/>
    </source>
</evidence>
<dbReference type="InterPro" id="IPR036259">
    <property type="entry name" value="MFS_trans_sf"/>
</dbReference>
<dbReference type="Proteomes" id="UP001465668">
    <property type="component" value="Unassembled WGS sequence"/>
</dbReference>
<proteinExistence type="inferred from homology"/>
<keyword evidence="6 8" id="KW-0472">Membrane</keyword>
<comment type="subcellular location">
    <subcellularLocation>
        <location evidence="1">Membrane</location>
        <topology evidence="1">Multi-pass membrane protein</topology>
    </subcellularLocation>
</comment>
<keyword evidence="4 8" id="KW-0812">Transmembrane</keyword>
<evidence type="ECO:0000256" key="1">
    <source>
        <dbReference type="ARBA" id="ARBA00004141"/>
    </source>
</evidence>
<dbReference type="Pfam" id="PF00083">
    <property type="entry name" value="Sugar_tr"/>
    <property type="match status" value="1"/>
</dbReference>
<name>A0ABR2Y4P1_9PEZI</name>
<dbReference type="PROSITE" id="PS00216">
    <property type="entry name" value="SUGAR_TRANSPORT_1"/>
    <property type="match status" value="1"/>
</dbReference>
<evidence type="ECO:0000313" key="10">
    <source>
        <dbReference type="EMBL" id="KAK9781091.1"/>
    </source>
</evidence>
<keyword evidence="3 7" id="KW-0813">Transport</keyword>
<evidence type="ECO:0000256" key="4">
    <source>
        <dbReference type="ARBA" id="ARBA00022692"/>
    </source>
</evidence>
<dbReference type="InterPro" id="IPR003663">
    <property type="entry name" value="Sugar/inositol_transpt"/>
</dbReference>
<organism evidence="10 11">
    <name type="scientific">Seiridium cardinale</name>
    <dbReference type="NCBI Taxonomy" id="138064"/>
    <lineage>
        <taxon>Eukaryota</taxon>
        <taxon>Fungi</taxon>
        <taxon>Dikarya</taxon>
        <taxon>Ascomycota</taxon>
        <taxon>Pezizomycotina</taxon>
        <taxon>Sordariomycetes</taxon>
        <taxon>Xylariomycetidae</taxon>
        <taxon>Amphisphaeriales</taxon>
        <taxon>Sporocadaceae</taxon>
        <taxon>Seiridium</taxon>
    </lineage>
</organism>
<dbReference type="InterPro" id="IPR050360">
    <property type="entry name" value="MFS_Sugar_Transporters"/>
</dbReference>